<dbReference type="Proteomes" id="UP000318571">
    <property type="component" value="Chromosome 3"/>
</dbReference>
<comment type="similarity">
    <text evidence="2">Belongs to the DRAM/TMEM150 family.</text>
</comment>
<feature type="transmembrane region" description="Helical" evidence="6">
    <location>
        <begin position="12"/>
        <end position="33"/>
    </location>
</feature>
<feature type="domain" description="CWH43-like N-terminal" evidence="7">
    <location>
        <begin position="6"/>
        <end position="231"/>
    </location>
</feature>
<feature type="transmembrane region" description="Helical" evidence="6">
    <location>
        <begin position="53"/>
        <end position="73"/>
    </location>
</feature>
<dbReference type="GO" id="GO:0012505">
    <property type="term" value="C:endomembrane system"/>
    <property type="evidence" value="ECO:0007669"/>
    <property type="project" value="UniProtKB-SubCell"/>
</dbReference>
<keyword evidence="5 6" id="KW-0472">Membrane</keyword>
<dbReference type="PANTHER" id="PTHR21324">
    <property type="entry name" value="FASTING-INDUCIBLE INTEGRAL MEMBRANE PROTEIN TM6P1-RELATED"/>
    <property type="match status" value="1"/>
</dbReference>
<keyword evidence="9" id="KW-1185">Reference proteome</keyword>
<evidence type="ECO:0000256" key="6">
    <source>
        <dbReference type="SAM" id="Phobius"/>
    </source>
</evidence>
<keyword evidence="3 6" id="KW-0812">Transmembrane</keyword>
<keyword evidence="4 6" id="KW-1133">Transmembrane helix</keyword>
<evidence type="ECO:0000256" key="4">
    <source>
        <dbReference type="ARBA" id="ARBA00022989"/>
    </source>
</evidence>
<evidence type="ECO:0000256" key="2">
    <source>
        <dbReference type="ARBA" id="ARBA00006565"/>
    </source>
</evidence>
<evidence type="ECO:0000256" key="5">
    <source>
        <dbReference type="ARBA" id="ARBA00023136"/>
    </source>
</evidence>
<dbReference type="Pfam" id="PF10277">
    <property type="entry name" value="Frag1"/>
    <property type="match status" value="1"/>
</dbReference>
<reference evidence="8 9" key="1">
    <citation type="journal article" date="2018" name="Nat. Ecol. Evol.">
        <title>Genomic signatures of mitonuclear coevolution across populations of Tigriopus californicus.</title>
        <authorList>
            <person name="Barreto F.S."/>
            <person name="Watson E.T."/>
            <person name="Lima T.G."/>
            <person name="Willett C.S."/>
            <person name="Edmands S."/>
            <person name="Li W."/>
            <person name="Burton R.S."/>
        </authorList>
    </citation>
    <scope>NUCLEOTIDE SEQUENCE [LARGE SCALE GENOMIC DNA]</scope>
    <source>
        <strain evidence="8 9">San Diego</strain>
    </source>
</reference>
<comment type="caution">
    <text evidence="8">The sequence shown here is derived from an EMBL/GenBank/DDBJ whole genome shotgun (WGS) entry which is preliminary data.</text>
</comment>
<feature type="transmembrane region" description="Helical" evidence="6">
    <location>
        <begin position="119"/>
        <end position="143"/>
    </location>
</feature>
<comment type="subcellular location">
    <subcellularLocation>
        <location evidence="1">Endomembrane system</location>
        <topology evidence="1">Multi-pass membrane protein</topology>
    </subcellularLocation>
</comment>
<gene>
    <name evidence="8" type="ORF">TCAL_01533</name>
</gene>
<organism evidence="8 9">
    <name type="scientific">Tigriopus californicus</name>
    <name type="common">Marine copepod</name>
    <dbReference type="NCBI Taxonomy" id="6832"/>
    <lineage>
        <taxon>Eukaryota</taxon>
        <taxon>Metazoa</taxon>
        <taxon>Ecdysozoa</taxon>
        <taxon>Arthropoda</taxon>
        <taxon>Crustacea</taxon>
        <taxon>Multicrustacea</taxon>
        <taxon>Hexanauplia</taxon>
        <taxon>Copepoda</taxon>
        <taxon>Harpacticoida</taxon>
        <taxon>Harpacticidae</taxon>
        <taxon>Tigriopus</taxon>
    </lineage>
</organism>
<accession>A0A553P6R7</accession>
<sequence length="279" mass="31304">MVIPPLHYFPVATAILFPVTFLATYSLSVFLGHTEMDWPYISDTSAYPPESCIFSQFVNLGAFLVAITVYIRYKQVQEFYLSHQMGVASHRTNQVGLILGWIGALGISIVANFQETSVFVVHFIGAMMAFGVGTLYLWTQVYASFILCSLSHGRILLYGRALLAIICSIGFPLMLSCGVIAAQEFRKKDKTKWQPEDGGWAWHVASTSTEWIIATCFFLVLLSFVPEFKKIWLDSPQICVRLTHRDARLFDDPEQTIFRSTYADSVTSTEDIPAAVVRA</sequence>
<feature type="transmembrane region" description="Helical" evidence="6">
    <location>
        <begin position="201"/>
        <end position="225"/>
    </location>
</feature>
<evidence type="ECO:0000256" key="1">
    <source>
        <dbReference type="ARBA" id="ARBA00004127"/>
    </source>
</evidence>
<evidence type="ECO:0000313" key="8">
    <source>
        <dbReference type="EMBL" id="TRY73375.1"/>
    </source>
</evidence>
<protein>
    <recommendedName>
        <fullName evidence="7">CWH43-like N-terminal domain-containing protein</fullName>
    </recommendedName>
</protein>
<evidence type="ECO:0000313" key="9">
    <source>
        <dbReference type="Proteomes" id="UP000318571"/>
    </source>
</evidence>
<dbReference type="EMBL" id="VCGU01000007">
    <property type="protein sequence ID" value="TRY73375.1"/>
    <property type="molecule type" value="Genomic_DNA"/>
</dbReference>
<feature type="transmembrane region" description="Helical" evidence="6">
    <location>
        <begin position="155"/>
        <end position="181"/>
    </location>
</feature>
<evidence type="ECO:0000256" key="3">
    <source>
        <dbReference type="ARBA" id="ARBA00022692"/>
    </source>
</evidence>
<name>A0A553P6R7_TIGCA</name>
<dbReference type="InterPro" id="IPR050911">
    <property type="entry name" value="DRAM/TMEM150_Autophagy_Mod"/>
</dbReference>
<dbReference type="InterPro" id="IPR019402">
    <property type="entry name" value="CWH43_N"/>
</dbReference>
<dbReference type="AlphaFoldDB" id="A0A553P6R7"/>
<proteinExistence type="inferred from homology"/>
<dbReference type="OMA" id="QNRLALW"/>
<dbReference type="OrthoDB" id="191706at2759"/>
<evidence type="ECO:0000259" key="7">
    <source>
        <dbReference type="Pfam" id="PF10277"/>
    </source>
</evidence>
<dbReference type="PANTHER" id="PTHR21324:SF2">
    <property type="entry name" value="EG:22E5.9 PROTEIN"/>
    <property type="match status" value="1"/>
</dbReference>
<feature type="transmembrane region" description="Helical" evidence="6">
    <location>
        <begin position="94"/>
        <end position="113"/>
    </location>
</feature>